<dbReference type="PANTHER" id="PTHR37799:SF1">
    <property type="entry name" value="SMALL RIBOSOMAL SUBUNIT PROTEIN MS23"/>
    <property type="match status" value="1"/>
</dbReference>
<comment type="similarity">
    <text evidence="2">Belongs to the mitochondrion-specific ribosomal protein mS23 family.</text>
</comment>
<dbReference type="CDD" id="cd23701">
    <property type="entry name" value="At1g26750"/>
    <property type="match status" value="1"/>
</dbReference>
<evidence type="ECO:0000256" key="1">
    <source>
        <dbReference type="ARBA" id="ARBA00004173"/>
    </source>
</evidence>
<sequence>MKLSEDTEYPVGESIVCGPSGAETPAPSKVSRFGALAGKKLQLELRRVESREWHRIRTLRDGRSSSPAEAPQTGSNSRATSASISIVKMGRQIRPARIYQTVSQELNSKILPTYPVYEPPWFQVMRDIPPSEIITRPAIVNTQNSNRKNRKPQGIYKPQQIVHEEDSLRKTFFRDHPWELARPRMILETDGKDYQRCDWSKGVRQYRTPLTGECVVQRQLWLMHNKNYPRAKAYDIARKEFYALRQEEEIEKRVAREEARHVGAYFGKNRLQIAQDLEDKEFEVWKGWASNRAVMIEQARTASYANFGEEATDEVAVGAEAEAAA</sequence>
<dbReference type="Proteomes" id="UP001239795">
    <property type="component" value="Unassembled WGS sequence"/>
</dbReference>
<gene>
    <name evidence="9" type="ORF">CMEL01_02914</name>
</gene>
<evidence type="ECO:0000256" key="2">
    <source>
        <dbReference type="ARBA" id="ARBA00009864"/>
    </source>
</evidence>
<evidence type="ECO:0000256" key="5">
    <source>
        <dbReference type="ARBA" id="ARBA00023274"/>
    </source>
</evidence>
<keyword evidence="4" id="KW-0496">Mitochondrion</keyword>
<evidence type="ECO:0000256" key="7">
    <source>
        <dbReference type="ARBA" id="ARBA00035421"/>
    </source>
</evidence>
<dbReference type="GO" id="GO:0005763">
    <property type="term" value="C:mitochondrial small ribosomal subunit"/>
    <property type="evidence" value="ECO:0007669"/>
    <property type="project" value="InterPro"/>
</dbReference>
<dbReference type="AlphaFoldDB" id="A0AAI9UNJ3"/>
<organism evidence="9 10">
    <name type="scientific">Colletotrichum melonis</name>
    <dbReference type="NCBI Taxonomy" id="1209925"/>
    <lineage>
        <taxon>Eukaryota</taxon>
        <taxon>Fungi</taxon>
        <taxon>Dikarya</taxon>
        <taxon>Ascomycota</taxon>
        <taxon>Pezizomycotina</taxon>
        <taxon>Sordariomycetes</taxon>
        <taxon>Hypocreomycetidae</taxon>
        <taxon>Glomerellales</taxon>
        <taxon>Glomerellaceae</taxon>
        <taxon>Colletotrichum</taxon>
        <taxon>Colletotrichum acutatum species complex</taxon>
    </lineage>
</organism>
<name>A0AAI9UNJ3_9PEZI</name>
<dbReference type="PANTHER" id="PTHR37799">
    <property type="entry name" value="37S RIBOSOMAL PROTEIN S25, MITOCHONDRIAL"/>
    <property type="match status" value="1"/>
</dbReference>
<evidence type="ECO:0000313" key="9">
    <source>
        <dbReference type="EMBL" id="KAK1459915.1"/>
    </source>
</evidence>
<evidence type="ECO:0000256" key="6">
    <source>
        <dbReference type="ARBA" id="ARBA00035137"/>
    </source>
</evidence>
<evidence type="ECO:0000256" key="8">
    <source>
        <dbReference type="SAM" id="MobiDB-lite"/>
    </source>
</evidence>
<evidence type="ECO:0000313" key="10">
    <source>
        <dbReference type="Proteomes" id="UP001239795"/>
    </source>
</evidence>
<keyword evidence="5" id="KW-0687">Ribonucleoprotein</keyword>
<protein>
    <recommendedName>
        <fullName evidence="6">Small ribosomal subunit protein mS23</fullName>
    </recommendedName>
    <alternativeName>
        <fullName evidence="7">37S ribosomal protein S25, mitochondrial</fullName>
    </alternativeName>
</protein>
<evidence type="ECO:0000256" key="3">
    <source>
        <dbReference type="ARBA" id="ARBA00022980"/>
    </source>
</evidence>
<comment type="caution">
    <text evidence="9">The sequence shown here is derived from an EMBL/GenBank/DDBJ whole genome shotgun (WGS) entry which is preliminary data.</text>
</comment>
<dbReference type="InterPro" id="IPR059242">
    <property type="entry name" value="mS23_dom"/>
</dbReference>
<feature type="region of interest" description="Disordered" evidence="8">
    <location>
        <begin position="1"/>
        <end position="27"/>
    </location>
</feature>
<comment type="subcellular location">
    <subcellularLocation>
        <location evidence="1">Mitochondrion</location>
    </subcellularLocation>
</comment>
<evidence type="ECO:0000256" key="4">
    <source>
        <dbReference type="ARBA" id="ARBA00023128"/>
    </source>
</evidence>
<feature type="region of interest" description="Disordered" evidence="8">
    <location>
        <begin position="58"/>
        <end position="83"/>
    </location>
</feature>
<dbReference type="InterPro" id="IPR016939">
    <property type="entry name" value="Ribosomal_mS23_fun"/>
</dbReference>
<keyword evidence="3 9" id="KW-0689">Ribosomal protein</keyword>
<dbReference type="GO" id="GO:0003735">
    <property type="term" value="F:structural constituent of ribosome"/>
    <property type="evidence" value="ECO:0007669"/>
    <property type="project" value="InterPro"/>
</dbReference>
<keyword evidence="10" id="KW-1185">Reference proteome</keyword>
<reference evidence="9 10" key="1">
    <citation type="submission" date="2016-10" db="EMBL/GenBank/DDBJ databases">
        <title>The genome sequence of Colletotrichum fioriniae PJ7.</title>
        <authorList>
            <person name="Baroncelli R."/>
        </authorList>
    </citation>
    <scope>NUCLEOTIDE SEQUENCE [LARGE SCALE GENOMIC DNA]</scope>
    <source>
        <strain evidence="9">Col 31</strain>
    </source>
</reference>
<dbReference type="Pfam" id="PF13741">
    <property type="entry name" value="MRP-S25"/>
    <property type="match status" value="1"/>
</dbReference>
<dbReference type="EMBL" id="MLGG01000013">
    <property type="protein sequence ID" value="KAK1459915.1"/>
    <property type="molecule type" value="Genomic_DNA"/>
</dbReference>
<feature type="compositionally biased region" description="Polar residues" evidence="8">
    <location>
        <begin position="64"/>
        <end position="83"/>
    </location>
</feature>
<proteinExistence type="inferred from homology"/>
<accession>A0AAI9UNJ3</accession>